<dbReference type="PANTHER" id="PTHR13463">
    <property type="entry name" value="PROTEIN C10"/>
    <property type="match status" value="1"/>
</dbReference>
<organism evidence="5 6">
    <name type="scientific">Dinothrombium tinctorium</name>
    <dbReference type="NCBI Taxonomy" id="1965070"/>
    <lineage>
        <taxon>Eukaryota</taxon>
        <taxon>Metazoa</taxon>
        <taxon>Ecdysozoa</taxon>
        <taxon>Arthropoda</taxon>
        <taxon>Chelicerata</taxon>
        <taxon>Arachnida</taxon>
        <taxon>Acari</taxon>
        <taxon>Acariformes</taxon>
        <taxon>Trombidiformes</taxon>
        <taxon>Prostigmata</taxon>
        <taxon>Anystina</taxon>
        <taxon>Parasitengona</taxon>
        <taxon>Trombidioidea</taxon>
        <taxon>Trombidiidae</taxon>
        <taxon>Dinothrombium</taxon>
    </lineage>
</organism>
<protein>
    <recommendedName>
        <fullName evidence="3">Protein C10</fullName>
    </recommendedName>
</protein>
<gene>
    <name evidence="5" type="ORF">B4U79_01636</name>
</gene>
<dbReference type="InterPro" id="IPR026317">
    <property type="entry name" value="P_C10"/>
</dbReference>
<dbReference type="AlphaFoldDB" id="A0A3S4R4U0"/>
<name>A0A3S4R4U0_9ACAR</name>
<dbReference type="Proteomes" id="UP000285301">
    <property type="component" value="Unassembled WGS sequence"/>
</dbReference>
<dbReference type="GO" id="GO:0009791">
    <property type="term" value="P:post-embryonic development"/>
    <property type="evidence" value="ECO:0007669"/>
    <property type="project" value="TreeGrafter"/>
</dbReference>
<comment type="subcellular location">
    <subcellularLocation>
        <location evidence="1">Cytoplasm</location>
    </subcellularLocation>
</comment>
<evidence type="ECO:0000256" key="3">
    <source>
        <dbReference type="ARBA" id="ARBA00020502"/>
    </source>
</evidence>
<comment type="caution">
    <text evidence="5">The sequence shown here is derived from an EMBL/GenBank/DDBJ whole genome shotgun (WGS) entry which is preliminary data.</text>
</comment>
<evidence type="ECO:0000313" key="6">
    <source>
        <dbReference type="Proteomes" id="UP000285301"/>
    </source>
</evidence>
<dbReference type="OrthoDB" id="75738at2759"/>
<dbReference type="GO" id="GO:0005737">
    <property type="term" value="C:cytoplasm"/>
    <property type="evidence" value="ECO:0007669"/>
    <property type="project" value="UniProtKB-SubCell"/>
</dbReference>
<comment type="similarity">
    <text evidence="2">Belongs to the UPF0456 family.</text>
</comment>
<keyword evidence="6" id="KW-1185">Reference proteome</keyword>
<dbReference type="Pfam" id="PF14974">
    <property type="entry name" value="P_C10"/>
    <property type="match status" value="1"/>
</dbReference>
<evidence type="ECO:0000313" key="5">
    <source>
        <dbReference type="EMBL" id="RWS11624.1"/>
    </source>
</evidence>
<accession>A0A3S4R4U0</accession>
<evidence type="ECO:0000256" key="1">
    <source>
        <dbReference type="ARBA" id="ARBA00004496"/>
    </source>
</evidence>
<keyword evidence="4" id="KW-0963">Cytoplasm</keyword>
<sequence>MMSASQKHPNDCTQQSKSENALTTIEVKNILKQILNKLSETTKTDECQEMDALSQMQHTFPAMTETIAATINEYGFPRNGEGVIQFILLAKQKEIIDKEIRDLNFALKNILLPQSLINYKTESQ</sequence>
<reference evidence="5 6" key="1">
    <citation type="journal article" date="2018" name="Gigascience">
        <title>Genomes of trombidid mites reveal novel predicted allergens and laterally-transferred genes associated with secondary metabolism.</title>
        <authorList>
            <person name="Dong X."/>
            <person name="Chaisiri K."/>
            <person name="Xia D."/>
            <person name="Armstrong S.D."/>
            <person name="Fang Y."/>
            <person name="Donnelly M.J."/>
            <person name="Kadowaki T."/>
            <person name="McGarry J.W."/>
            <person name="Darby A.C."/>
            <person name="Makepeace B.L."/>
        </authorList>
    </citation>
    <scope>NUCLEOTIDE SEQUENCE [LARGE SCALE GENOMIC DNA]</scope>
    <source>
        <strain evidence="5">UoL-WK</strain>
    </source>
</reference>
<dbReference type="EMBL" id="NCKU01001628">
    <property type="protein sequence ID" value="RWS11624.1"/>
    <property type="molecule type" value="Genomic_DNA"/>
</dbReference>
<evidence type="ECO:0000256" key="4">
    <source>
        <dbReference type="ARBA" id="ARBA00022490"/>
    </source>
</evidence>
<proteinExistence type="inferred from homology"/>
<evidence type="ECO:0000256" key="2">
    <source>
        <dbReference type="ARBA" id="ARBA00007083"/>
    </source>
</evidence>
<dbReference type="PANTHER" id="PTHR13463:SF3">
    <property type="entry name" value="PROTEIN C10"/>
    <property type="match status" value="1"/>
</dbReference>